<dbReference type="InterPro" id="IPR025452">
    <property type="entry name" value="DUF4218"/>
</dbReference>
<proteinExistence type="predicted"/>
<organism evidence="2 3">
    <name type="scientific">Stephania japonica</name>
    <dbReference type="NCBI Taxonomy" id="461633"/>
    <lineage>
        <taxon>Eukaryota</taxon>
        <taxon>Viridiplantae</taxon>
        <taxon>Streptophyta</taxon>
        <taxon>Embryophyta</taxon>
        <taxon>Tracheophyta</taxon>
        <taxon>Spermatophyta</taxon>
        <taxon>Magnoliopsida</taxon>
        <taxon>Ranunculales</taxon>
        <taxon>Menispermaceae</taxon>
        <taxon>Menispermoideae</taxon>
        <taxon>Cissampelideae</taxon>
        <taxon>Stephania</taxon>
    </lineage>
</organism>
<keyword evidence="3" id="KW-1185">Reference proteome</keyword>
<dbReference type="PANTHER" id="PTHR48258">
    <property type="entry name" value="DUF4218 DOMAIN-CONTAINING PROTEIN-RELATED"/>
    <property type="match status" value="1"/>
</dbReference>
<feature type="domain" description="DUF4218" evidence="1">
    <location>
        <begin position="50"/>
        <end position="131"/>
    </location>
</feature>
<evidence type="ECO:0000259" key="1">
    <source>
        <dbReference type="Pfam" id="PF13960"/>
    </source>
</evidence>
<comment type="caution">
    <text evidence="2">The sequence shown here is derived from an EMBL/GenBank/DDBJ whole genome shotgun (WGS) entry which is preliminary data.</text>
</comment>
<evidence type="ECO:0000313" key="3">
    <source>
        <dbReference type="Proteomes" id="UP001417504"/>
    </source>
</evidence>
<dbReference type="Proteomes" id="UP001417504">
    <property type="component" value="Unassembled WGS sequence"/>
</dbReference>
<accession>A0AAP0HUM6</accession>
<dbReference type="AlphaFoldDB" id="A0AAP0HUM6"/>
<dbReference type="PANTHER" id="PTHR48258:SF8">
    <property type="entry name" value="DUF4216 DOMAIN-CONTAINING PROTEIN"/>
    <property type="match status" value="1"/>
</dbReference>
<gene>
    <name evidence="2" type="ORF">Sjap_022007</name>
</gene>
<dbReference type="Pfam" id="PF13960">
    <property type="entry name" value="DUF4218"/>
    <property type="match status" value="1"/>
</dbReference>
<protein>
    <recommendedName>
        <fullName evidence="1">DUF4218 domain-containing protein</fullName>
    </recommendedName>
</protein>
<evidence type="ECO:0000313" key="2">
    <source>
        <dbReference type="EMBL" id="KAK9096510.1"/>
    </source>
</evidence>
<dbReference type="EMBL" id="JBBNAE010000009">
    <property type="protein sequence ID" value="KAK9096510.1"/>
    <property type="molecule type" value="Genomic_DNA"/>
</dbReference>
<sequence length="141" mass="16690">MDKGWVHLLRFFEGYKEGARNFVNNICAIQNNDVIVCSCKICMNLDYHPSNVGKVFPPSFFDIMVYLPIHLGREVRLGGPIHFRWMYPIERFIKVLNGYANNRARLERCIAERYLVEESTSFCSKYLQQTKHIRTDLHEMR</sequence>
<reference evidence="2 3" key="1">
    <citation type="submission" date="2024-01" db="EMBL/GenBank/DDBJ databases">
        <title>Genome assemblies of Stephania.</title>
        <authorList>
            <person name="Yang L."/>
        </authorList>
    </citation>
    <scope>NUCLEOTIDE SEQUENCE [LARGE SCALE GENOMIC DNA]</scope>
    <source>
        <strain evidence="2">QJT</strain>
        <tissue evidence="2">Leaf</tissue>
    </source>
</reference>
<name>A0AAP0HUM6_9MAGN</name>